<keyword evidence="2" id="KW-1003">Cell membrane</keyword>
<dbReference type="Gene3D" id="1.20.1250.20">
    <property type="entry name" value="MFS general substrate transporter like domains"/>
    <property type="match status" value="2"/>
</dbReference>
<feature type="transmembrane region" description="Helical" evidence="6">
    <location>
        <begin position="241"/>
        <end position="262"/>
    </location>
</feature>
<dbReference type="Pfam" id="PF00083">
    <property type="entry name" value="Sugar_tr"/>
    <property type="match status" value="1"/>
</dbReference>
<dbReference type="InterPro" id="IPR011701">
    <property type="entry name" value="MFS"/>
</dbReference>
<dbReference type="GO" id="GO:0046943">
    <property type="term" value="F:carboxylic acid transmembrane transporter activity"/>
    <property type="evidence" value="ECO:0007669"/>
    <property type="project" value="TreeGrafter"/>
</dbReference>
<gene>
    <name evidence="8" type="ORF">CWM98_17475</name>
</gene>
<evidence type="ECO:0000256" key="1">
    <source>
        <dbReference type="ARBA" id="ARBA00004141"/>
    </source>
</evidence>
<dbReference type="InterPro" id="IPR020846">
    <property type="entry name" value="MFS_dom"/>
</dbReference>
<dbReference type="Pfam" id="PF07690">
    <property type="entry name" value="MFS_1"/>
    <property type="match status" value="1"/>
</dbReference>
<dbReference type="InterPro" id="IPR036259">
    <property type="entry name" value="MFS_trans_sf"/>
</dbReference>
<dbReference type="InterPro" id="IPR005828">
    <property type="entry name" value="MFS_sugar_transport-like"/>
</dbReference>
<reference evidence="8 9" key="2">
    <citation type="submission" date="2018-01" db="EMBL/GenBank/DDBJ databases">
        <title>Genomic study of Klebsiella pneumoniae.</title>
        <authorList>
            <person name="Yang Y."/>
            <person name="Bicalho R."/>
        </authorList>
    </citation>
    <scope>NUCLEOTIDE SEQUENCE [LARGE SCALE GENOMIC DNA]</scope>
    <source>
        <strain evidence="8 9">A5</strain>
    </source>
</reference>
<dbReference type="SUPFAM" id="SSF103473">
    <property type="entry name" value="MFS general substrate transporter"/>
    <property type="match status" value="1"/>
</dbReference>
<feature type="transmembrane region" description="Helical" evidence="6">
    <location>
        <begin position="12"/>
        <end position="31"/>
    </location>
</feature>
<feature type="transmembrane region" description="Helical" evidence="6">
    <location>
        <begin position="123"/>
        <end position="141"/>
    </location>
</feature>
<organism evidence="8 9">
    <name type="scientific">Klebsiella variicola</name>
    <dbReference type="NCBI Taxonomy" id="244366"/>
    <lineage>
        <taxon>Bacteria</taxon>
        <taxon>Pseudomonadati</taxon>
        <taxon>Pseudomonadota</taxon>
        <taxon>Gammaproteobacteria</taxon>
        <taxon>Enterobacterales</taxon>
        <taxon>Enterobacteriaceae</taxon>
        <taxon>Klebsiella/Raoultella group</taxon>
        <taxon>Klebsiella</taxon>
        <taxon>Klebsiella pneumoniae complex</taxon>
    </lineage>
</organism>
<evidence type="ECO:0000313" key="9">
    <source>
        <dbReference type="Proteomes" id="UP000234473"/>
    </source>
</evidence>
<dbReference type="Proteomes" id="UP000234473">
    <property type="component" value="Unassembled WGS sequence"/>
</dbReference>
<dbReference type="PANTHER" id="PTHR23508:SF10">
    <property type="entry name" value="CARBOXYLIC ACID TRANSPORTER PROTEIN HOMOLOG"/>
    <property type="match status" value="1"/>
</dbReference>
<protein>
    <submittedName>
        <fullName evidence="8">MFS transporter</fullName>
    </submittedName>
</protein>
<feature type="transmembrane region" description="Helical" evidence="6">
    <location>
        <begin position="86"/>
        <end position="103"/>
    </location>
</feature>
<dbReference type="CDD" id="cd17316">
    <property type="entry name" value="MFS_SV2_like"/>
    <property type="match status" value="1"/>
</dbReference>
<evidence type="ECO:0000256" key="6">
    <source>
        <dbReference type="SAM" id="Phobius"/>
    </source>
</evidence>
<accession>A0A2N5AEG4</accession>
<feature type="domain" description="Major facilitator superfamily (MFS) profile" evidence="7">
    <location>
        <begin position="1"/>
        <end position="267"/>
    </location>
</feature>
<evidence type="ECO:0000256" key="4">
    <source>
        <dbReference type="ARBA" id="ARBA00022989"/>
    </source>
</evidence>
<dbReference type="EMBL" id="PICB01000936">
    <property type="protein sequence ID" value="PLP43847.1"/>
    <property type="molecule type" value="Genomic_DNA"/>
</dbReference>
<keyword evidence="4 6" id="KW-1133">Transmembrane helix</keyword>
<proteinExistence type="predicted"/>
<keyword evidence="3 6" id="KW-0812">Transmembrane</keyword>
<dbReference type="AlphaFoldDB" id="A0A2N5AEG4"/>
<evidence type="ECO:0000256" key="2">
    <source>
        <dbReference type="ARBA" id="ARBA00022475"/>
    </source>
</evidence>
<comment type="subcellular location">
    <subcellularLocation>
        <location evidence="1">Membrane</location>
        <topology evidence="1">Multi-pass membrane protein</topology>
    </subcellularLocation>
</comment>
<evidence type="ECO:0000256" key="3">
    <source>
        <dbReference type="ARBA" id="ARBA00022692"/>
    </source>
</evidence>
<evidence type="ECO:0000256" key="5">
    <source>
        <dbReference type="ARBA" id="ARBA00023136"/>
    </source>
</evidence>
<comment type="caution">
    <text evidence="8">The sequence shown here is derived from an EMBL/GenBank/DDBJ whole genome shotgun (WGS) entry which is preliminary data.</text>
</comment>
<dbReference type="PANTHER" id="PTHR23508">
    <property type="entry name" value="CARBOXYLIC ACID TRANSPORTER PROTEIN HOMOLOG"/>
    <property type="match status" value="1"/>
</dbReference>
<dbReference type="PROSITE" id="PS50850">
    <property type="entry name" value="MFS"/>
    <property type="match status" value="1"/>
</dbReference>
<feature type="non-terminal residue" evidence="8">
    <location>
        <position position="1"/>
    </location>
</feature>
<reference evidence="8 9" key="1">
    <citation type="submission" date="2017-11" db="EMBL/GenBank/DDBJ databases">
        <authorList>
            <person name="Han C.G."/>
        </authorList>
    </citation>
    <scope>NUCLEOTIDE SEQUENCE [LARGE SCALE GENOMIC DNA]</scope>
    <source>
        <strain evidence="8 9">A5</strain>
    </source>
</reference>
<feature type="transmembrane region" description="Helical" evidence="6">
    <location>
        <begin position="153"/>
        <end position="171"/>
    </location>
</feature>
<evidence type="ECO:0000313" key="8">
    <source>
        <dbReference type="EMBL" id="PLP43847.1"/>
    </source>
</evidence>
<feature type="transmembrane region" description="Helical" evidence="6">
    <location>
        <begin position="37"/>
        <end position="58"/>
    </location>
</feature>
<evidence type="ECO:0000259" key="7">
    <source>
        <dbReference type="PROSITE" id="PS50850"/>
    </source>
</evidence>
<name>A0A2N5AEG4_KLEVA</name>
<dbReference type="GO" id="GO:0005886">
    <property type="term" value="C:plasma membrane"/>
    <property type="evidence" value="ECO:0007669"/>
    <property type="project" value="TreeGrafter"/>
</dbReference>
<keyword evidence="5 6" id="KW-0472">Membrane</keyword>
<sequence length="284" mass="30639">IPDRSRGLMSGLFQAGYPFGYLLAAVAYGLLFEQLGWRGMFVIGAAPVLLLPFIYFCVEESPVWLAARQSKASTALLPVLRSHWKLCLYLVVLMAAFNFFSHGTQDLYPVFLKVQHGFEPKTVSIIAVCYNIASIMGGVFFGSLSEKIGRRKAIMIAALLALPVIPLWAFASGSLALGAGAFLMQFMVQGAWGVIPTWLNELVPANTRAVLPGFVYQLGNLLASVNATLQASIAQHHGHNYGLAMALVAGTVAIVITVLTFFGREGRVIQPAGAGHRQPLSTSR</sequence>